<protein>
    <submittedName>
        <fullName evidence="1">Unannotated protein</fullName>
    </submittedName>
</protein>
<dbReference type="Gene3D" id="3.40.50.1820">
    <property type="entry name" value="alpha/beta hydrolase"/>
    <property type="match status" value="1"/>
</dbReference>
<dbReference type="AlphaFoldDB" id="A0A6J7FW54"/>
<dbReference type="InterPro" id="IPR029058">
    <property type="entry name" value="AB_hydrolase_fold"/>
</dbReference>
<dbReference type="SUPFAM" id="SSF53474">
    <property type="entry name" value="alpha/beta-Hydrolases"/>
    <property type="match status" value="1"/>
</dbReference>
<reference evidence="1" key="1">
    <citation type="submission" date="2020-05" db="EMBL/GenBank/DDBJ databases">
        <authorList>
            <person name="Chiriac C."/>
            <person name="Salcher M."/>
            <person name="Ghai R."/>
            <person name="Kavagutti S V."/>
        </authorList>
    </citation>
    <scope>NUCLEOTIDE SEQUENCE</scope>
</reference>
<dbReference type="EMBL" id="CAFBML010000029">
    <property type="protein sequence ID" value="CAB4900082.1"/>
    <property type="molecule type" value="Genomic_DNA"/>
</dbReference>
<proteinExistence type="predicted"/>
<organism evidence="1">
    <name type="scientific">freshwater metagenome</name>
    <dbReference type="NCBI Taxonomy" id="449393"/>
    <lineage>
        <taxon>unclassified sequences</taxon>
        <taxon>metagenomes</taxon>
        <taxon>ecological metagenomes</taxon>
    </lineage>
</organism>
<accession>A0A6J7FW54</accession>
<gene>
    <name evidence="1" type="ORF">UFOPK3592_00416</name>
</gene>
<name>A0A6J7FW54_9ZZZZ</name>
<sequence length="356" mass="38852">MSIESYGGNPHIVATHEEIQRVALEIKLCVETLNDWNPLESLWSDPLQQIQYRVLCAAVLQKLEKLYSHCLIAAENYFTTEAQIHRRFEITFVPELAQFTTNIATALGWKLDRKVSAKPSLETSSTETNSITQMLDRLWRLSAKDKPTIGIDLFDNPSGNKTAVVYVPGTQTLGFGEGTNPLDMASNIQAISGAGKAASEKAVLLAIRQAGINPTDEVILVGHSQGGLVAGNLAAYPTGFIAVGLVAFGAPLAHIKNLKAPVMAIEHVNDPVPNLSGKANPMKKNWVSVQRISEKPESDAFIFSHSLKSYRNTTTEIDVSSDVGIKNIKQAIFQKLGVAKPSKSYEFVISRESVRP</sequence>
<dbReference type="CDD" id="cd00741">
    <property type="entry name" value="Lipase"/>
    <property type="match status" value="1"/>
</dbReference>
<evidence type="ECO:0000313" key="1">
    <source>
        <dbReference type="EMBL" id="CAB4900082.1"/>
    </source>
</evidence>